<sequence>MWDLSRAPVTVTLSQSMRFPRVDQSTLKHSGIGKAVMYLYKHPKETKENKERAGRLISEWARPIFNLSTDFKALSREERLQRDYEQMGSKRRKTDEETAAQEKKELTKALNSDGKPLRPGEKGWVSRARVPAPSNKDYLVRPKWQSEVDISRTAKKSLNRFEKHYKNFIEGKRLKQTRRAVEISIEGRNMALTYNQFNNIL</sequence>
<evidence type="ECO:0000256" key="3">
    <source>
        <dbReference type="SAM" id="MobiDB-lite"/>
    </source>
</evidence>
<dbReference type="PANTHER" id="PTHR46010">
    <property type="entry name" value="PROTEIN IWS1 HOMOLOG"/>
    <property type="match status" value="1"/>
</dbReference>
<keyword evidence="2" id="KW-0539">Nucleus</keyword>
<evidence type="ECO:0000313" key="6">
    <source>
        <dbReference type="Proteomes" id="UP001162164"/>
    </source>
</evidence>
<accession>A0ABQ9JM17</accession>
<feature type="region of interest" description="Disordered" evidence="3">
    <location>
        <begin position="83"/>
        <end position="123"/>
    </location>
</feature>
<dbReference type="PROSITE" id="PS51319">
    <property type="entry name" value="TFIIS_N"/>
    <property type="match status" value="1"/>
</dbReference>
<evidence type="ECO:0000259" key="4">
    <source>
        <dbReference type="PROSITE" id="PS51319"/>
    </source>
</evidence>
<dbReference type="Proteomes" id="UP001162164">
    <property type="component" value="Unassembled WGS sequence"/>
</dbReference>
<reference evidence="5" key="1">
    <citation type="journal article" date="2023" name="Insect Mol. Biol.">
        <title>Genome sequencing provides insights into the evolution of gene families encoding plant cell wall-degrading enzymes in longhorned beetles.</title>
        <authorList>
            <person name="Shin N.R."/>
            <person name="Okamura Y."/>
            <person name="Kirsch R."/>
            <person name="Pauchet Y."/>
        </authorList>
    </citation>
    <scope>NUCLEOTIDE SEQUENCE</scope>
    <source>
        <strain evidence="5">MMC_N1</strain>
    </source>
</reference>
<dbReference type="EMBL" id="JAPWTJ010000372">
    <property type="protein sequence ID" value="KAJ8979095.1"/>
    <property type="molecule type" value="Genomic_DNA"/>
</dbReference>
<proteinExistence type="inferred from homology"/>
<gene>
    <name evidence="5" type="ORF">NQ317_019624</name>
</gene>
<dbReference type="InterPro" id="IPR035441">
    <property type="entry name" value="TFIIS/LEDGF_dom_sf"/>
</dbReference>
<organism evidence="5 6">
    <name type="scientific">Molorchus minor</name>
    <dbReference type="NCBI Taxonomy" id="1323400"/>
    <lineage>
        <taxon>Eukaryota</taxon>
        <taxon>Metazoa</taxon>
        <taxon>Ecdysozoa</taxon>
        <taxon>Arthropoda</taxon>
        <taxon>Hexapoda</taxon>
        <taxon>Insecta</taxon>
        <taxon>Pterygota</taxon>
        <taxon>Neoptera</taxon>
        <taxon>Endopterygota</taxon>
        <taxon>Coleoptera</taxon>
        <taxon>Polyphaga</taxon>
        <taxon>Cucujiformia</taxon>
        <taxon>Chrysomeloidea</taxon>
        <taxon>Cerambycidae</taxon>
        <taxon>Lamiinae</taxon>
        <taxon>Monochamini</taxon>
        <taxon>Molorchus</taxon>
    </lineage>
</organism>
<comment type="similarity">
    <text evidence="1">Belongs to the IWS1 family.</text>
</comment>
<name>A0ABQ9JM17_9CUCU</name>
<comment type="caution">
    <text evidence="5">The sequence shown here is derived from an EMBL/GenBank/DDBJ whole genome shotgun (WGS) entry which is preliminary data.</text>
</comment>
<feature type="compositionally biased region" description="Basic and acidic residues" evidence="3">
    <location>
        <begin position="93"/>
        <end position="107"/>
    </location>
</feature>
<evidence type="ECO:0000256" key="2">
    <source>
        <dbReference type="PROSITE-ProRule" id="PRU00649"/>
    </source>
</evidence>
<keyword evidence="6" id="KW-1185">Reference proteome</keyword>
<evidence type="ECO:0000256" key="1">
    <source>
        <dbReference type="ARBA" id="ARBA00037992"/>
    </source>
</evidence>
<protein>
    <recommendedName>
        <fullName evidence="4">TFIIS N-terminal domain-containing protein</fullName>
    </recommendedName>
</protein>
<evidence type="ECO:0000313" key="5">
    <source>
        <dbReference type="EMBL" id="KAJ8979095.1"/>
    </source>
</evidence>
<dbReference type="InterPro" id="IPR017923">
    <property type="entry name" value="TFIIS_N"/>
</dbReference>
<dbReference type="PANTHER" id="PTHR46010:SF1">
    <property type="entry name" value="PROTEIN IWS1 HOMOLOG"/>
    <property type="match status" value="1"/>
</dbReference>
<comment type="subcellular location">
    <subcellularLocation>
        <location evidence="2">Nucleus</location>
    </subcellularLocation>
</comment>
<dbReference type="Gene3D" id="1.20.930.10">
    <property type="entry name" value="Conserved domain common to transcription factors TFIIS, elongin A, CRSP70"/>
    <property type="match status" value="1"/>
</dbReference>
<feature type="domain" description="TFIIS N-terminal" evidence="4">
    <location>
        <begin position="1"/>
        <end position="67"/>
    </location>
</feature>
<dbReference type="InterPro" id="IPR051037">
    <property type="entry name" value="RNAPII_TF_IWS1"/>
</dbReference>
<dbReference type="Pfam" id="PF08711">
    <property type="entry name" value="Med26"/>
    <property type="match status" value="1"/>
</dbReference>